<evidence type="ECO:0000256" key="9">
    <source>
        <dbReference type="SAM" id="SignalP"/>
    </source>
</evidence>
<dbReference type="EMBL" id="JAEPRD010000028">
    <property type="protein sequence ID" value="KAG2206858.1"/>
    <property type="molecule type" value="Genomic_DNA"/>
</dbReference>
<dbReference type="InterPro" id="IPR001375">
    <property type="entry name" value="Peptidase_S9_cat"/>
</dbReference>
<keyword evidence="13" id="KW-1185">Reference proteome</keyword>
<evidence type="ECO:0000256" key="1">
    <source>
        <dbReference type="ARBA" id="ARBA00006150"/>
    </source>
</evidence>
<dbReference type="FunFam" id="3.40.50.1820:FF:000028">
    <property type="entry name" value="S9 family peptidase"/>
    <property type="match status" value="1"/>
</dbReference>
<keyword evidence="6" id="KW-0378">Hydrolase</keyword>
<gene>
    <name evidence="12" type="ORF">INT47_007615</name>
</gene>
<feature type="domain" description="Dipeptidylpeptidase IV N-terminal" evidence="11">
    <location>
        <begin position="314"/>
        <end position="440"/>
    </location>
</feature>
<keyword evidence="7" id="KW-0720">Serine protease</keyword>
<proteinExistence type="inferred from homology"/>
<dbReference type="Proteomes" id="UP000603453">
    <property type="component" value="Unassembled WGS sequence"/>
</dbReference>
<feature type="signal peptide" evidence="9">
    <location>
        <begin position="1"/>
        <end position="21"/>
    </location>
</feature>
<evidence type="ECO:0000256" key="3">
    <source>
        <dbReference type="ARBA" id="ARBA00022438"/>
    </source>
</evidence>
<dbReference type="OrthoDB" id="416344at2759"/>
<dbReference type="SUPFAM" id="SSF82171">
    <property type="entry name" value="DPP6 N-terminal domain-like"/>
    <property type="match status" value="1"/>
</dbReference>
<evidence type="ECO:0000256" key="6">
    <source>
        <dbReference type="ARBA" id="ARBA00022801"/>
    </source>
</evidence>
<dbReference type="InterPro" id="IPR002469">
    <property type="entry name" value="Peptidase_S9B_N"/>
</dbReference>
<comment type="similarity">
    <text evidence="1">Belongs to the peptidase S9B family.</text>
</comment>
<keyword evidence="4" id="KW-0645">Protease</keyword>
<organism evidence="12 13">
    <name type="scientific">Mucor saturninus</name>
    <dbReference type="NCBI Taxonomy" id="64648"/>
    <lineage>
        <taxon>Eukaryota</taxon>
        <taxon>Fungi</taxon>
        <taxon>Fungi incertae sedis</taxon>
        <taxon>Mucoromycota</taxon>
        <taxon>Mucoromycotina</taxon>
        <taxon>Mucoromycetes</taxon>
        <taxon>Mucorales</taxon>
        <taxon>Mucorineae</taxon>
        <taxon>Mucoraceae</taxon>
        <taxon>Mucor</taxon>
    </lineage>
</organism>
<evidence type="ECO:0000313" key="13">
    <source>
        <dbReference type="Proteomes" id="UP000603453"/>
    </source>
</evidence>
<dbReference type="GO" id="GO:0004252">
    <property type="term" value="F:serine-type endopeptidase activity"/>
    <property type="evidence" value="ECO:0007669"/>
    <property type="project" value="TreeGrafter"/>
</dbReference>
<evidence type="ECO:0000313" key="12">
    <source>
        <dbReference type="EMBL" id="KAG2206858.1"/>
    </source>
</evidence>
<evidence type="ECO:0000256" key="7">
    <source>
        <dbReference type="ARBA" id="ARBA00022825"/>
    </source>
</evidence>
<dbReference type="Pfam" id="PF00326">
    <property type="entry name" value="Peptidase_S9"/>
    <property type="match status" value="1"/>
</dbReference>
<accession>A0A8H7V832</accession>
<keyword evidence="5 9" id="KW-0732">Signal</keyword>
<dbReference type="SUPFAM" id="SSF53474">
    <property type="entry name" value="alpha/beta-Hydrolases"/>
    <property type="match status" value="1"/>
</dbReference>
<dbReference type="GO" id="GO:0004177">
    <property type="term" value="F:aminopeptidase activity"/>
    <property type="evidence" value="ECO:0007669"/>
    <property type="project" value="UniProtKB-KW"/>
</dbReference>
<dbReference type="PANTHER" id="PTHR42776">
    <property type="entry name" value="SERINE PEPTIDASE S9 FAMILY MEMBER"/>
    <property type="match status" value="1"/>
</dbReference>
<dbReference type="PANTHER" id="PTHR42776:SF13">
    <property type="entry name" value="DIPEPTIDYL-PEPTIDASE 5"/>
    <property type="match status" value="1"/>
</dbReference>
<feature type="chain" id="PRO_5034835033" description="Dipeptidyl-peptidase V" evidence="9">
    <location>
        <begin position="22"/>
        <end position="713"/>
    </location>
</feature>
<dbReference type="Gene3D" id="2.120.10.30">
    <property type="entry name" value="TolB, C-terminal domain"/>
    <property type="match status" value="1"/>
</dbReference>
<evidence type="ECO:0000256" key="4">
    <source>
        <dbReference type="ARBA" id="ARBA00022670"/>
    </source>
</evidence>
<evidence type="ECO:0000256" key="2">
    <source>
        <dbReference type="ARBA" id="ARBA00010040"/>
    </source>
</evidence>
<evidence type="ECO:0000259" key="11">
    <source>
        <dbReference type="Pfam" id="PF00930"/>
    </source>
</evidence>
<evidence type="ECO:0000256" key="5">
    <source>
        <dbReference type="ARBA" id="ARBA00022729"/>
    </source>
</evidence>
<dbReference type="GO" id="GO:0006508">
    <property type="term" value="P:proteolysis"/>
    <property type="evidence" value="ECO:0007669"/>
    <property type="project" value="UniProtKB-KW"/>
</dbReference>
<dbReference type="InterPro" id="IPR029058">
    <property type="entry name" value="AB_hydrolase_fold"/>
</dbReference>
<evidence type="ECO:0000256" key="8">
    <source>
        <dbReference type="ARBA" id="ARBA00032829"/>
    </source>
</evidence>
<dbReference type="Gene3D" id="3.40.50.1820">
    <property type="entry name" value="alpha/beta hydrolase"/>
    <property type="match status" value="1"/>
</dbReference>
<evidence type="ECO:0000259" key="10">
    <source>
        <dbReference type="Pfam" id="PF00326"/>
    </source>
</evidence>
<feature type="domain" description="Peptidase S9 prolyl oligopeptidase catalytic" evidence="10">
    <location>
        <begin position="485"/>
        <end position="694"/>
    </location>
</feature>
<dbReference type="Pfam" id="PF00930">
    <property type="entry name" value="DPPIV_N"/>
    <property type="match status" value="1"/>
</dbReference>
<protein>
    <recommendedName>
        <fullName evidence="8">Dipeptidyl-peptidase V</fullName>
    </recommendedName>
</protein>
<comment type="caution">
    <text evidence="12">The sequence shown here is derived from an EMBL/GenBank/DDBJ whole genome shotgun (WGS) entry which is preliminary data.</text>
</comment>
<reference evidence="12" key="1">
    <citation type="submission" date="2020-12" db="EMBL/GenBank/DDBJ databases">
        <title>Metabolic potential, ecology and presence of endohyphal bacteria is reflected in genomic diversity of Mucoromycotina.</title>
        <authorList>
            <person name="Muszewska A."/>
            <person name="Okrasinska A."/>
            <person name="Steczkiewicz K."/>
            <person name="Drgas O."/>
            <person name="Orlowska M."/>
            <person name="Perlinska-Lenart U."/>
            <person name="Aleksandrzak-Piekarczyk T."/>
            <person name="Szatraj K."/>
            <person name="Zielenkiewicz U."/>
            <person name="Pilsyk S."/>
            <person name="Malc E."/>
            <person name="Mieczkowski P."/>
            <person name="Kruszewska J.S."/>
            <person name="Biernat P."/>
            <person name="Pawlowska J."/>
        </authorList>
    </citation>
    <scope>NUCLEOTIDE SEQUENCE</scope>
    <source>
        <strain evidence="12">WA0000017839</strain>
    </source>
</reference>
<comment type="similarity">
    <text evidence="2">Belongs to the peptidase S9C family.</text>
</comment>
<name>A0A8H7V832_9FUNG</name>
<keyword evidence="3" id="KW-0031">Aminopeptidase</keyword>
<sequence>MLAKNTLALVGVTLLNIFAMAENFTPSDLIQLARPGVPVTSPSGALAVYAQSAYNITDAKTVRNLYLLNIEKNVVEELTKPSYDISDSEPFFLDDQHIAYFHRDAQNKADVDQLYVLNLSDKGEEPYRLTDFPISFNSLKYNSKRKLLAFSASVYPQEGTLEGTLQKDKEIASTKKDTAMAFDELMVRHWDTYVTEKKNTIFVVDLSIKNNKYEIATKPINLLKNSGLESPTFPQGDAGDFDISPDASHIAFVAKINTKDNAWQTSAHIYTVSTTGDAAPVAINKDIPAASSNPRYTPQGQLVYFQMLKPQYEADRNRIILYDPETQSRKTLADSWDSSPHEVTFSADGETLYVTAEEKGRNKIFAIDVQTEHIKTLTHDKYATGLTVLPNGNIFYGVSAMKHPVAPHLLDVKTQEVKPLAIELELEKKLKSVSFSDAEDVWFTGALGDQVHGWYLKPANFEEGKKYPVAFLIHGGPQGAWDDNWSTRWNPQIFAGAGYGVVAINFHGSTGYGQAFTDSIEKNWGSHPFHDLEAGLDHVLATYPYLDAERVAGLGGSYGGFMANWLNGHSKKFKALVNHDGVFSTTQVYYTTDELYFAEREFGGSPIQPENRQGFEKWSPSNFVQNWKTPTLIIHGGNDFRLTTCESLSTFTALQRQGVPSRFVYFPDENHWVLKPANSLRWHKEVLQWIGQYTTESTAISQDAATPSLRIQN</sequence>
<dbReference type="InterPro" id="IPR011042">
    <property type="entry name" value="6-blade_b-propeller_TolB-like"/>
</dbReference>
<dbReference type="AlphaFoldDB" id="A0A8H7V832"/>